<dbReference type="Gene3D" id="2.60.300.12">
    <property type="entry name" value="HesB-like domain"/>
    <property type="match status" value="1"/>
</dbReference>
<dbReference type="InterPro" id="IPR000361">
    <property type="entry name" value="ATAP_core_dom"/>
</dbReference>
<dbReference type="PANTHER" id="PTHR47265:SF1">
    <property type="entry name" value="IRON-SULFUR ASSEMBLY PROTEIN ISCA, CHLOROPLASTIC"/>
    <property type="match status" value="1"/>
</dbReference>
<dbReference type="NCBIfam" id="TIGR00049">
    <property type="entry name" value="iron-sulfur cluster assembly accessory protein"/>
    <property type="match status" value="1"/>
</dbReference>
<protein>
    <submittedName>
        <fullName evidence="2">HesB/YadR/YfhF-family protein</fullName>
    </submittedName>
</protein>
<reference evidence="2 3" key="1">
    <citation type="submission" date="2017-06" db="EMBL/GenBank/DDBJ databases">
        <title>Genome sequencing of cyanobaciteial culture collection at National Institute for Environmental Studies (NIES).</title>
        <authorList>
            <person name="Hirose Y."/>
            <person name="Shimura Y."/>
            <person name="Fujisawa T."/>
            <person name="Nakamura Y."/>
            <person name="Kawachi M."/>
        </authorList>
    </citation>
    <scope>NUCLEOTIDE SEQUENCE [LARGE SCALE GENOMIC DNA]</scope>
    <source>
        <strain evidence="2 3">NIES-267</strain>
    </source>
</reference>
<name>A0A1Z4LVA0_9CYAN</name>
<dbReference type="EMBL" id="AP018227">
    <property type="protein sequence ID" value="BAY85150.1"/>
    <property type="molecule type" value="Genomic_DNA"/>
</dbReference>
<sequence length="111" mass="12394">MIKLSQAAAVEIQRLKSKQKQPDLLFRLAVKPGGCSDWFYDMSFDQEQALTDCDRVFTCKDIQVVLDTETLEHTQGLTIEYSEDLMGGGFRFYNPQANAVCGCGNSFSVLA</sequence>
<feature type="domain" description="Core" evidence="1">
    <location>
        <begin position="2"/>
        <end position="105"/>
    </location>
</feature>
<dbReference type="Pfam" id="PF01521">
    <property type="entry name" value="Fe-S_biosyn"/>
    <property type="match status" value="1"/>
</dbReference>
<dbReference type="InterPro" id="IPR016092">
    <property type="entry name" value="ATAP"/>
</dbReference>
<organism evidence="2 3">
    <name type="scientific">Calothrix parasitica NIES-267</name>
    <dbReference type="NCBI Taxonomy" id="1973488"/>
    <lineage>
        <taxon>Bacteria</taxon>
        <taxon>Bacillati</taxon>
        <taxon>Cyanobacteriota</taxon>
        <taxon>Cyanophyceae</taxon>
        <taxon>Nostocales</taxon>
        <taxon>Calotrichaceae</taxon>
        <taxon>Calothrix</taxon>
    </lineage>
</organism>
<evidence type="ECO:0000313" key="2">
    <source>
        <dbReference type="EMBL" id="BAY85150.1"/>
    </source>
</evidence>
<evidence type="ECO:0000259" key="1">
    <source>
        <dbReference type="Pfam" id="PF01521"/>
    </source>
</evidence>
<dbReference type="OrthoDB" id="9801228at2"/>
<dbReference type="PANTHER" id="PTHR47265">
    <property type="entry name" value="IRON-SULFUR ASSEMBLY PROTEIN ISCA, CHLOROPLASTIC"/>
    <property type="match status" value="1"/>
</dbReference>
<dbReference type="InterPro" id="IPR035903">
    <property type="entry name" value="HesB-like_dom_sf"/>
</dbReference>
<gene>
    <name evidence="2" type="ORF">NIES267_46490</name>
</gene>
<dbReference type="PROSITE" id="PS01152">
    <property type="entry name" value="HESB"/>
    <property type="match status" value="1"/>
</dbReference>
<dbReference type="GO" id="GO:0051537">
    <property type="term" value="F:2 iron, 2 sulfur cluster binding"/>
    <property type="evidence" value="ECO:0007669"/>
    <property type="project" value="UniProtKB-ARBA"/>
</dbReference>
<dbReference type="AlphaFoldDB" id="A0A1Z4LVA0"/>
<dbReference type="GO" id="GO:0016226">
    <property type="term" value="P:iron-sulfur cluster assembly"/>
    <property type="evidence" value="ECO:0007669"/>
    <property type="project" value="InterPro"/>
</dbReference>
<keyword evidence="3" id="KW-1185">Reference proteome</keyword>
<dbReference type="InterPro" id="IPR031108">
    <property type="entry name" value="IscA_plant_cyanobact"/>
</dbReference>
<dbReference type="InterPro" id="IPR017870">
    <property type="entry name" value="FeS_cluster_insertion_CS"/>
</dbReference>
<accession>A0A1Z4LVA0</accession>
<evidence type="ECO:0000313" key="3">
    <source>
        <dbReference type="Proteomes" id="UP000218418"/>
    </source>
</evidence>
<dbReference type="SUPFAM" id="SSF89360">
    <property type="entry name" value="HesB-like domain"/>
    <property type="match status" value="1"/>
</dbReference>
<proteinExistence type="predicted"/>
<dbReference type="Proteomes" id="UP000218418">
    <property type="component" value="Chromosome"/>
</dbReference>